<dbReference type="Gene3D" id="1.20.1250.20">
    <property type="entry name" value="MFS general substrate transporter like domains"/>
    <property type="match status" value="2"/>
</dbReference>
<dbReference type="PROSITE" id="PS50850">
    <property type="entry name" value="MFS"/>
    <property type="match status" value="1"/>
</dbReference>
<keyword evidence="5 7" id="KW-0472">Membrane</keyword>
<dbReference type="PANTHER" id="PTHR23501">
    <property type="entry name" value="MAJOR FACILITATOR SUPERFAMILY"/>
    <property type="match status" value="1"/>
</dbReference>
<evidence type="ECO:0000313" key="10">
    <source>
        <dbReference type="Proteomes" id="UP001178281"/>
    </source>
</evidence>
<proteinExistence type="predicted"/>
<comment type="caution">
    <text evidence="9">The sequence shown here is derived from an EMBL/GenBank/DDBJ whole genome shotgun (WGS) entry which is preliminary data.</text>
</comment>
<evidence type="ECO:0000256" key="2">
    <source>
        <dbReference type="ARBA" id="ARBA00022448"/>
    </source>
</evidence>
<dbReference type="Proteomes" id="UP001178281">
    <property type="component" value="Unassembled WGS sequence"/>
</dbReference>
<accession>A0AA90SN34</accession>
<evidence type="ECO:0000256" key="1">
    <source>
        <dbReference type="ARBA" id="ARBA00004651"/>
    </source>
</evidence>
<feature type="transmembrane region" description="Helical" evidence="7">
    <location>
        <begin position="170"/>
        <end position="189"/>
    </location>
</feature>
<feature type="transmembrane region" description="Helical" evidence="7">
    <location>
        <begin position="334"/>
        <end position="353"/>
    </location>
</feature>
<evidence type="ECO:0000256" key="6">
    <source>
        <dbReference type="SAM" id="MobiDB-lite"/>
    </source>
</evidence>
<feature type="transmembrane region" description="Helical" evidence="7">
    <location>
        <begin position="359"/>
        <end position="383"/>
    </location>
</feature>
<feature type="transmembrane region" description="Helical" evidence="7">
    <location>
        <begin position="18"/>
        <end position="42"/>
    </location>
</feature>
<keyword evidence="4 7" id="KW-1133">Transmembrane helix</keyword>
<feature type="transmembrane region" description="Helical" evidence="7">
    <location>
        <begin position="109"/>
        <end position="130"/>
    </location>
</feature>
<name>A0AA90SN34_9ACTN</name>
<feature type="transmembrane region" description="Helical" evidence="7">
    <location>
        <begin position="296"/>
        <end position="314"/>
    </location>
</feature>
<dbReference type="InterPro" id="IPR011701">
    <property type="entry name" value="MFS"/>
</dbReference>
<comment type="subcellular location">
    <subcellularLocation>
        <location evidence="1">Cell membrane</location>
        <topology evidence="1">Multi-pass membrane protein</topology>
    </subcellularLocation>
</comment>
<evidence type="ECO:0000259" key="8">
    <source>
        <dbReference type="PROSITE" id="PS50850"/>
    </source>
</evidence>
<evidence type="ECO:0000256" key="4">
    <source>
        <dbReference type="ARBA" id="ARBA00022989"/>
    </source>
</evidence>
<dbReference type="InterPro" id="IPR036259">
    <property type="entry name" value="MFS_trans_sf"/>
</dbReference>
<dbReference type="PANTHER" id="PTHR23501:SF154">
    <property type="entry name" value="MULTIDRUG-EFFLUX TRANSPORTER RV1634-RELATED"/>
    <property type="match status" value="1"/>
</dbReference>
<reference evidence="9" key="1">
    <citation type="submission" date="2023-08" db="EMBL/GenBank/DDBJ databases">
        <title>The draft genome of Tsukamurella strandjordii strain 050030.</title>
        <authorList>
            <person name="Zhao F."/>
            <person name="Feng Y."/>
            <person name="Zong Z."/>
        </authorList>
    </citation>
    <scope>NUCLEOTIDE SEQUENCE</scope>
    <source>
        <strain evidence="9">050030</strain>
    </source>
</reference>
<dbReference type="EMBL" id="JAUTIX010000008">
    <property type="protein sequence ID" value="MDP0399938.1"/>
    <property type="molecule type" value="Genomic_DNA"/>
</dbReference>
<protein>
    <submittedName>
        <fullName evidence="9">MFS transporter</fullName>
    </submittedName>
</protein>
<evidence type="ECO:0000313" key="9">
    <source>
        <dbReference type="EMBL" id="MDP0399938.1"/>
    </source>
</evidence>
<feature type="transmembrane region" description="Helical" evidence="7">
    <location>
        <begin position="268"/>
        <end position="290"/>
    </location>
</feature>
<evidence type="ECO:0000256" key="7">
    <source>
        <dbReference type="SAM" id="Phobius"/>
    </source>
</evidence>
<gene>
    <name evidence="9" type="ORF">Q7X28_18640</name>
</gene>
<feature type="domain" description="Major facilitator superfamily (MFS) profile" evidence="8">
    <location>
        <begin position="19"/>
        <end position="450"/>
    </location>
</feature>
<feature type="transmembrane region" description="Helical" evidence="7">
    <location>
        <begin position="54"/>
        <end position="73"/>
    </location>
</feature>
<feature type="transmembrane region" description="Helical" evidence="7">
    <location>
        <begin position="85"/>
        <end position="103"/>
    </location>
</feature>
<sequence length="476" mass="48511">MTIDERIPAPPEQGRLRWFLIGSVALISFSAFESLAVGTVLPRAAEQFGATAEYSVAFGAAFAAMIVAIAWVGPWVDRSGVRPPLIAGALLFATGLVVVGSAPDMTVLAVGRGVQGLGSGLISVVLYAMVGRLVPPEGRPRVFAAYSTAWVVPSLIGPAIAGLAADTVGWRWVFLGLAAPSLLALVATLRATSGLDESDYRNDDPPNRGLLIAALTAGVATAVAQFAAPRGGAVFLAVAAAGLVVAVVATARMLPAGSLTGRPGIPRLMLLSLLMAGAFFAAEIYVPLYLVHIDRLSPFAAGSVMTGAALLWALASQLQARIPADGALRERLPLIGSGLLVFALTAVASAFALDAPWPVIFATWAVGGFGMGLTYPTLSILMLSRSADDEQGANSSALKLSDAVGTALAIACAGAVFAQVLPWGHTGFAVTLLVPLASGLATVAVASRLTAERPRRRTPAAGASHGAPQGSGTPNP</sequence>
<feature type="region of interest" description="Disordered" evidence="6">
    <location>
        <begin position="451"/>
        <end position="476"/>
    </location>
</feature>
<dbReference type="SUPFAM" id="SSF103473">
    <property type="entry name" value="MFS general substrate transporter"/>
    <property type="match status" value="1"/>
</dbReference>
<dbReference type="AlphaFoldDB" id="A0AA90SN34"/>
<organism evidence="9 10">
    <name type="scientific">Tsukamurella strandjordii</name>
    <dbReference type="NCBI Taxonomy" id="147577"/>
    <lineage>
        <taxon>Bacteria</taxon>
        <taxon>Bacillati</taxon>
        <taxon>Actinomycetota</taxon>
        <taxon>Actinomycetes</taxon>
        <taxon>Mycobacteriales</taxon>
        <taxon>Tsukamurellaceae</taxon>
        <taxon>Tsukamurella</taxon>
    </lineage>
</organism>
<keyword evidence="2" id="KW-0813">Transport</keyword>
<dbReference type="RefSeq" id="WP_305112434.1">
    <property type="nucleotide sequence ID" value="NZ_JAUTIX010000008.1"/>
</dbReference>
<dbReference type="Pfam" id="PF07690">
    <property type="entry name" value="MFS_1"/>
    <property type="match status" value="1"/>
</dbReference>
<feature type="transmembrane region" description="Helical" evidence="7">
    <location>
        <begin position="427"/>
        <end position="447"/>
    </location>
</feature>
<feature type="transmembrane region" description="Helical" evidence="7">
    <location>
        <begin position="210"/>
        <end position="228"/>
    </location>
</feature>
<evidence type="ECO:0000256" key="5">
    <source>
        <dbReference type="ARBA" id="ARBA00023136"/>
    </source>
</evidence>
<dbReference type="GO" id="GO:0005886">
    <property type="term" value="C:plasma membrane"/>
    <property type="evidence" value="ECO:0007669"/>
    <property type="project" value="UniProtKB-SubCell"/>
</dbReference>
<keyword evidence="10" id="KW-1185">Reference proteome</keyword>
<feature type="transmembrane region" description="Helical" evidence="7">
    <location>
        <begin position="234"/>
        <end position="256"/>
    </location>
</feature>
<dbReference type="InterPro" id="IPR020846">
    <property type="entry name" value="MFS_dom"/>
</dbReference>
<feature type="transmembrane region" description="Helical" evidence="7">
    <location>
        <begin position="142"/>
        <end position="164"/>
    </location>
</feature>
<keyword evidence="3 7" id="KW-0812">Transmembrane</keyword>
<dbReference type="GO" id="GO:0022857">
    <property type="term" value="F:transmembrane transporter activity"/>
    <property type="evidence" value="ECO:0007669"/>
    <property type="project" value="InterPro"/>
</dbReference>
<evidence type="ECO:0000256" key="3">
    <source>
        <dbReference type="ARBA" id="ARBA00022692"/>
    </source>
</evidence>